<evidence type="ECO:0000313" key="3">
    <source>
        <dbReference type="Proteomes" id="UP001218218"/>
    </source>
</evidence>
<dbReference type="Proteomes" id="UP001218218">
    <property type="component" value="Unassembled WGS sequence"/>
</dbReference>
<sequence>MFLGPVLVVSYIGSVSETSPNKNSRAAMAAMISQENQKTRAASHRTHVLAKSKKARSPSPNWEINSQDFAPRSPSSAHSPNPSEKRLVSNSSVSIPSGSNVKTKKLAEPSAIKYRNANQPRGGSNGCIANTLMPDTVIAT</sequence>
<feature type="compositionally biased region" description="Basic residues" evidence="1">
    <location>
        <begin position="41"/>
        <end position="56"/>
    </location>
</feature>
<evidence type="ECO:0000256" key="1">
    <source>
        <dbReference type="SAM" id="MobiDB-lite"/>
    </source>
</evidence>
<protein>
    <submittedName>
        <fullName evidence="2">Uncharacterized protein</fullName>
    </submittedName>
</protein>
<reference evidence="2" key="1">
    <citation type="submission" date="2023-03" db="EMBL/GenBank/DDBJ databases">
        <title>Massive genome expansion in bonnet fungi (Mycena s.s.) driven by repeated elements and novel gene families across ecological guilds.</title>
        <authorList>
            <consortium name="Lawrence Berkeley National Laboratory"/>
            <person name="Harder C.B."/>
            <person name="Miyauchi S."/>
            <person name="Viragh M."/>
            <person name="Kuo A."/>
            <person name="Thoen E."/>
            <person name="Andreopoulos B."/>
            <person name="Lu D."/>
            <person name="Skrede I."/>
            <person name="Drula E."/>
            <person name="Henrissat B."/>
            <person name="Morin E."/>
            <person name="Kohler A."/>
            <person name="Barry K."/>
            <person name="LaButti K."/>
            <person name="Morin E."/>
            <person name="Salamov A."/>
            <person name="Lipzen A."/>
            <person name="Mereny Z."/>
            <person name="Hegedus B."/>
            <person name="Baldrian P."/>
            <person name="Stursova M."/>
            <person name="Weitz H."/>
            <person name="Taylor A."/>
            <person name="Grigoriev I.V."/>
            <person name="Nagy L.G."/>
            <person name="Martin F."/>
            <person name="Kauserud H."/>
        </authorList>
    </citation>
    <scope>NUCLEOTIDE SEQUENCE</scope>
    <source>
        <strain evidence="2">CBHHK002</strain>
    </source>
</reference>
<keyword evidence="3" id="KW-1185">Reference proteome</keyword>
<name>A0AAD6ZA69_9AGAR</name>
<accession>A0AAD6ZA69</accession>
<dbReference type="AlphaFoldDB" id="A0AAD6ZA69"/>
<dbReference type="EMBL" id="JARIHO010000067">
    <property type="protein sequence ID" value="KAJ7314463.1"/>
    <property type="molecule type" value="Genomic_DNA"/>
</dbReference>
<feature type="region of interest" description="Disordered" evidence="1">
    <location>
        <begin position="32"/>
        <end position="140"/>
    </location>
</feature>
<feature type="compositionally biased region" description="Low complexity" evidence="1">
    <location>
        <begin position="88"/>
        <end position="101"/>
    </location>
</feature>
<proteinExistence type="predicted"/>
<comment type="caution">
    <text evidence="2">The sequence shown here is derived from an EMBL/GenBank/DDBJ whole genome shotgun (WGS) entry which is preliminary data.</text>
</comment>
<gene>
    <name evidence="2" type="ORF">DFH08DRAFT_821476</name>
</gene>
<organism evidence="2 3">
    <name type="scientific">Mycena albidolilacea</name>
    <dbReference type="NCBI Taxonomy" id="1033008"/>
    <lineage>
        <taxon>Eukaryota</taxon>
        <taxon>Fungi</taxon>
        <taxon>Dikarya</taxon>
        <taxon>Basidiomycota</taxon>
        <taxon>Agaricomycotina</taxon>
        <taxon>Agaricomycetes</taxon>
        <taxon>Agaricomycetidae</taxon>
        <taxon>Agaricales</taxon>
        <taxon>Marasmiineae</taxon>
        <taxon>Mycenaceae</taxon>
        <taxon>Mycena</taxon>
    </lineage>
</organism>
<feature type="compositionally biased region" description="Polar residues" evidence="1">
    <location>
        <begin position="58"/>
        <end position="82"/>
    </location>
</feature>
<evidence type="ECO:0000313" key="2">
    <source>
        <dbReference type="EMBL" id="KAJ7314463.1"/>
    </source>
</evidence>